<reference evidence="1" key="2">
    <citation type="journal article" date="2015" name="Fish Shellfish Immunol.">
        <title>Early steps in the European eel (Anguilla anguilla)-Vibrio vulnificus interaction in the gills: Role of the RtxA13 toxin.</title>
        <authorList>
            <person name="Callol A."/>
            <person name="Pajuelo D."/>
            <person name="Ebbesson L."/>
            <person name="Teles M."/>
            <person name="MacKenzie S."/>
            <person name="Amaro C."/>
        </authorList>
    </citation>
    <scope>NUCLEOTIDE SEQUENCE</scope>
</reference>
<dbReference type="AlphaFoldDB" id="A0A0E9XSJ4"/>
<evidence type="ECO:0000313" key="1">
    <source>
        <dbReference type="EMBL" id="JAI05625.1"/>
    </source>
</evidence>
<protein>
    <submittedName>
        <fullName evidence="1">Uncharacterized protein</fullName>
    </submittedName>
</protein>
<proteinExistence type="predicted"/>
<sequence length="73" mass="7836">MLNSCTISWENVTVGFLIQHMVATSCQLWSAYFNLGKTAILIVVGTDKKTDQSVKSIFPGGHGAGYQQDGALS</sequence>
<dbReference type="EMBL" id="GBXM01002953">
    <property type="protein sequence ID" value="JAI05625.1"/>
    <property type="molecule type" value="Transcribed_RNA"/>
</dbReference>
<reference evidence="1" key="1">
    <citation type="submission" date="2014-11" db="EMBL/GenBank/DDBJ databases">
        <authorList>
            <person name="Amaro Gonzalez C."/>
        </authorList>
    </citation>
    <scope>NUCLEOTIDE SEQUENCE</scope>
</reference>
<organism evidence="1">
    <name type="scientific">Anguilla anguilla</name>
    <name type="common">European freshwater eel</name>
    <name type="synonym">Muraena anguilla</name>
    <dbReference type="NCBI Taxonomy" id="7936"/>
    <lineage>
        <taxon>Eukaryota</taxon>
        <taxon>Metazoa</taxon>
        <taxon>Chordata</taxon>
        <taxon>Craniata</taxon>
        <taxon>Vertebrata</taxon>
        <taxon>Euteleostomi</taxon>
        <taxon>Actinopterygii</taxon>
        <taxon>Neopterygii</taxon>
        <taxon>Teleostei</taxon>
        <taxon>Anguilliformes</taxon>
        <taxon>Anguillidae</taxon>
        <taxon>Anguilla</taxon>
    </lineage>
</organism>
<name>A0A0E9XSJ4_ANGAN</name>
<accession>A0A0E9XSJ4</accession>